<dbReference type="Pfam" id="PF01765">
    <property type="entry name" value="RRF"/>
    <property type="match status" value="1"/>
</dbReference>
<accession>A0A1F7JET3</accession>
<sequence>MDKLVSDAKNRITRTVDILKQELASIRTGRASAGLIDHVRIKAYGGTQDLSVAEMATIASLDAATLVVTPFDSSVIDELNRGLQQANLGLSISQDGEKIRIVVPPMTEERRQEFIKLAKTKTEGIKIMVRQIRQDILNVVHDMFQKKEMAEDEKFRLEKEVQTVVETHSEMIEHLLQEKITELETL</sequence>
<dbReference type="AlphaFoldDB" id="A0A1F7JET3"/>
<dbReference type="EMBL" id="MGAU01000041">
    <property type="protein sequence ID" value="OGK54093.1"/>
    <property type="molecule type" value="Genomic_DNA"/>
</dbReference>
<keyword evidence="2" id="KW-0648">Protein biosynthesis</keyword>
<dbReference type="PANTHER" id="PTHR20982">
    <property type="entry name" value="RIBOSOME RECYCLING FACTOR"/>
    <property type="match status" value="1"/>
</dbReference>
<dbReference type="NCBIfam" id="TIGR00496">
    <property type="entry name" value="frr"/>
    <property type="match status" value="1"/>
</dbReference>
<evidence type="ECO:0000313" key="6">
    <source>
        <dbReference type="Proteomes" id="UP000178486"/>
    </source>
</evidence>
<protein>
    <submittedName>
        <fullName evidence="5">Ribosome recycling factor</fullName>
    </submittedName>
</protein>
<feature type="domain" description="Ribosome recycling factor" evidence="4">
    <location>
        <begin position="19"/>
        <end position="183"/>
    </location>
</feature>
<dbReference type="Gene3D" id="1.10.132.20">
    <property type="entry name" value="Ribosome-recycling factor"/>
    <property type="match status" value="1"/>
</dbReference>
<dbReference type="InterPro" id="IPR036191">
    <property type="entry name" value="RRF_sf"/>
</dbReference>
<dbReference type="FunFam" id="3.30.1360.40:FF:000001">
    <property type="entry name" value="Ribosome-recycling factor"/>
    <property type="match status" value="1"/>
</dbReference>
<dbReference type="PANTHER" id="PTHR20982:SF3">
    <property type="entry name" value="MITOCHONDRIAL RIBOSOME RECYCLING FACTOR PSEUDO 1"/>
    <property type="match status" value="1"/>
</dbReference>
<dbReference type="Gene3D" id="3.30.1360.40">
    <property type="match status" value="1"/>
</dbReference>
<dbReference type="GO" id="GO:0006412">
    <property type="term" value="P:translation"/>
    <property type="evidence" value="ECO:0007669"/>
    <property type="project" value="UniProtKB-KW"/>
</dbReference>
<reference evidence="5 6" key="1">
    <citation type="journal article" date="2016" name="Nat. Commun.">
        <title>Thousands of microbial genomes shed light on interconnected biogeochemical processes in an aquifer system.</title>
        <authorList>
            <person name="Anantharaman K."/>
            <person name="Brown C.T."/>
            <person name="Hug L.A."/>
            <person name="Sharon I."/>
            <person name="Castelle C.J."/>
            <person name="Probst A.J."/>
            <person name="Thomas B.C."/>
            <person name="Singh A."/>
            <person name="Wilkins M.J."/>
            <person name="Karaoz U."/>
            <person name="Brodie E.L."/>
            <person name="Williams K.H."/>
            <person name="Hubbard S.S."/>
            <person name="Banfield J.F."/>
        </authorList>
    </citation>
    <scope>NUCLEOTIDE SEQUENCE [LARGE SCALE GENOMIC DNA]</scope>
</reference>
<gene>
    <name evidence="5" type="ORF">A3B56_02655</name>
</gene>
<organism evidence="5 6">
    <name type="scientific">Candidatus Roizmanbacteria bacterium RIFCSPLOWO2_01_FULL_45_11</name>
    <dbReference type="NCBI Taxonomy" id="1802070"/>
    <lineage>
        <taxon>Bacteria</taxon>
        <taxon>Candidatus Roizmaniibacteriota</taxon>
    </lineage>
</organism>
<name>A0A1F7JET3_9BACT</name>
<dbReference type="Proteomes" id="UP000178486">
    <property type="component" value="Unassembled WGS sequence"/>
</dbReference>
<evidence type="ECO:0000313" key="5">
    <source>
        <dbReference type="EMBL" id="OGK54093.1"/>
    </source>
</evidence>
<dbReference type="GO" id="GO:0043023">
    <property type="term" value="F:ribosomal large subunit binding"/>
    <property type="evidence" value="ECO:0007669"/>
    <property type="project" value="TreeGrafter"/>
</dbReference>
<evidence type="ECO:0000259" key="4">
    <source>
        <dbReference type="Pfam" id="PF01765"/>
    </source>
</evidence>
<feature type="coiled-coil region" evidence="3">
    <location>
        <begin position="140"/>
        <end position="167"/>
    </location>
</feature>
<evidence type="ECO:0000256" key="3">
    <source>
        <dbReference type="SAM" id="Coils"/>
    </source>
</evidence>
<comment type="similarity">
    <text evidence="1">Belongs to the RRF family.</text>
</comment>
<dbReference type="SUPFAM" id="SSF55194">
    <property type="entry name" value="Ribosome recycling factor, RRF"/>
    <property type="match status" value="1"/>
</dbReference>
<dbReference type="InterPro" id="IPR023584">
    <property type="entry name" value="Ribosome_recyc_fac_dom"/>
</dbReference>
<evidence type="ECO:0000256" key="2">
    <source>
        <dbReference type="ARBA" id="ARBA00022917"/>
    </source>
</evidence>
<proteinExistence type="inferred from homology"/>
<dbReference type="InterPro" id="IPR002661">
    <property type="entry name" value="Ribosome_recyc_fac"/>
</dbReference>
<comment type="caution">
    <text evidence="5">The sequence shown here is derived from an EMBL/GenBank/DDBJ whole genome shotgun (WGS) entry which is preliminary data.</text>
</comment>
<keyword evidence="3" id="KW-0175">Coiled coil</keyword>
<evidence type="ECO:0000256" key="1">
    <source>
        <dbReference type="ARBA" id="ARBA00005912"/>
    </source>
</evidence>